<name>A0A6A6YPD3_9PEZI</name>
<dbReference type="GO" id="GO:0085020">
    <property type="term" value="P:protein K6-linked ubiquitination"/>
    <property type="evidence" value="ECO:0007669"/>
    <property type="project" value="TreeGrafter"/>
</dbReference>
<dbReference type="Proteomes" id="UP000504636">
    <property type="component" value="Unplaced"/>
</dbReference>
<dbReference type="OrthoDB" id="71307at2759"/>
<feature type="region of interest" description="Disordered" evidence="4">
    <location>
        <begin position="112"/>
        <end position="165"/>
    </location>
</feature>
<dbReference type="Pfam" id="PF01833">
    <property type="entry name" value="TIG"/>
    <property type="match status" value="1"/>
</dbReference>
<keyword evidence="5" id="KW-0472">Membrane</keyword>
<keyword evidence="2 3" id="KW-0040">ANK repeat</keyword>
<evidence type="ECO:0000256" key="5">
    <source>
        <dbReference type="SAM" id="Phobius"/>
    </source>
</evidence>
<keyword evidence="1" id="KW-0677">Repeat</keyword>
<dbReference type="SMART" id="SM00248">
    <property type="entry name" value="ANK"/>
    <property type="match status" value="2"/>
</dbReference>
<dbReference type="InterPro" id="IPR036770">
    <property type="entry name" value="Ankyrin_rpt-contain_sf"/>
</dbReference>
<dbReference type="SUPFAM" id="SSF81296">
    <property type="entry name" value="E set domains"/>
    <property type="match status" value="1"/>
</dbReference>
<proteinExistence type="predicted"/>
<dbReference type="Gene3D" id="1.25.40.20">
    <property type="entry name" value="Ankyrin repeat-containing domain"/>
    <property type="match status" value="1"/>
</dbReference>
<feature type="transmembrane region" description="Helical" evidence="5">
    <location>
        <begin position="867"/>
        <end position="886"/>
    </location>
</feature>
<dbReference type="Pfam" id="PF25603">
    <property type="entry name" value="SPT23_MGA2_DBD"/>
    <property type="match status" value="1"/>
</dbReference>
<gene>
    <name evidence="7 9" type="ORF">BDZ99DRAFT_286391</name>
</gene>
<evidence type="ECO:0000259" key="6">
    <source>
        <dbReference type="SMART" id="SM00429"/>
    </source>
</evidence>
<feature type="repeat" description="ANK" evidence="3">
    <location>
        <begin position="544"/>
        <end position="576"/>
    </location>
</feature>
<evidence type="ECO:0000313" key="7">
    <source>
        <dbReference type="EMBL" id="KAF2810640.1"/>
    </source>
</evidence>
<dbReference type="AlphaFoldDB" id="A0A6A6YPD3"/>
<dbReference type="SMART" id="SM00429">
    <property type="entry name" value="IPT"/>
    <property type="match status" value="1"/>
</dbReference>
<keyword evidence="8" id="KW-1185">Reference proteome</keyword>
<dbReference type="EMBL" id="MU003699">
    <property type="protein sequence ID" value="KAF2810640.1"/>
    <property type="molecule type" value="Genomic_DNA"/>
</dbReference>
<protein>
    <recommendedName>
        <fullName evidence="6">IPT/TIG domain-containing protein</fullName>
    </recommendedName>
</protein>
<feature type="compositionally biased region" description="Polar residues" evidence="4">
    <location>
        <begin position="132"/>
        <end position="146"/>
    </location>
</feature>
<dbReference type="GeneID" id="54454950"/>
<dbReference type="InterPro" id="IPR002909">
    <property type="entry name" value="IPT_dom"/>
</dbReference>
<feature type="region of interest" description="Disordered" evidence="4">
    <location>
        <begin position="635"/>
        <end position="659"/>
    </location>
</feature>
<dbReference type="GO" id="GO:0004842">
    <property type="term" value="F:ubiquitin-protein transferase activity"/>
    <property type="evidence" value="ECO:0007669"/>
    <property type="project" value="TreeGrafter"/>
</dbReference>
<dbReference type="Pfam" id="PF12796">
    <property type="entry name" value="Ank_2"/>
    <property type="match status" value="1"/>
</dbReference>
<evidence type="ECO:0000256" key="2">
    <source>
        <dbReference type="ARBA" id="ARBA00023043"/>
    </source>
</evidence>
<dbReference type="Gene3D" id="2.60.40.10">
    <property type="entry name" value="Immunoglobulins"/>
    <property type="match status" value="1"/>
</dbReference>
<feature type="domain" description="IPT/TIG" evidence="6">
    <location>
        <begin position="327"/>
        <end position="416"/>
    </location>
</feature>
<reference evidence="9" key="2">
    <citation type="submission" date="2020-04" db="EMBL/GenBank/DDBJ databases">
        <authorList>
            <consortium name="NCBI Genome Project"/>
        </authorList>
    </citation>
    <scope>NUCLEOTIDE SEQUENCE</scope>
    <source>
        <strain evidence="9">CBS 304.34</strain>
    </source>
</reference>
<dbReference type="PROSITE" id="PS50088">
    <property type="entry name" value="ANK_REPEAT"/>
    <property type="match status" value="2"/>
</dbReference>
<dbReference type="InterPro" id="IPR002110">
    <property type="entry name" value="Ankyrin_rpt"/>
</dbReference>
<evidence type="ECO:0000256" key="4">
    <source>
        <dbReference type="SAM" id="MobiDB-lite"/>
    </source>
</evidence>
<sequence length="912" mass="99500">MSPDARHVTVPMRIACYCRHHGEKLGFQVIFTIKTSQGQLIAQAITQPIIITDDHKTATAPGALPPTVHYGDPSFGPGDPYDNERTMMRPEYPRPYHSATDLAAMAQQFSPYSPQQGMGKVSGYQSHAMHSRNASRQASPSAQTGPNKKRKPSASAHHKIPSGLSMTRLDEMASRPMPGAPLSAGFNGLPTPLSLNTPPFMQSPEAPMIPSSMSVQNMNTAARSNPMGASIPAPLNFEPHNPHMNFDPSIPDPGAYFSTPNSAYASRSGSPTERTIANTQTGYDRGMPQVMTPMPTLHQFHPSQERPFQTFPNALSSPTNTTAQQVPPAINKIIPERGSINGGYEVTLLGSSFHRGMEAMFGDQLATTTTYWGNSTLVCLVPRGTQVGDVIVSLVSRAPDGTPQRLPQSCGRFTYVDDELARLTELTMQVLAQQSNGTGSEKEIMRSILAAAQNQSSQGGYSSNVYQSGRQHRQAAPTDKAATEESFLEILNVLDMHDGIYLPQYNLQLENGSTMLSLAAGLGFTRLVAGLLARGADPDIRDKGGYTSLMVASMRGHTQIIRRLILRGADPTVRSLRGYVAEDLTPSAEVSDMLRRTPYHSRTRSAGALSMRSRASSVASTRSLWEGPSQASASTYSSVVDADAGESSTGDENNDTEEPMVSNAWVRSRRNSSAVHIQHPRSVVLEPEQQPISAAAVVNWGNQLAAQIQQFQQNVRTFQLPVNLQDYQDSPVVRRISSLVPHRMQVPLRTESDSSNATVVEEPSWRNYLPFQSAPSPPPPSYDHLYPGHGESSNIVKKLNNVAEKLLDQKAATMESTVEASSSVTPVVKGKLDVRIGRKPLSKEKQEALREAHAQQLMRITTDRNLWFFWFPLLIVIVCMMLYNLLPSLFSGISSVATSIGSRIIHRVVEIA</sequence>
<dbReference type="InterPro" id="IPR014756">
    <property type="entry name" value="Ig_E-set"/>
</dbReference>
<evidence type="ECO:0000256" key="3">
    <source>
        <dbReference type="PROSITE-ProRule" id="PRU00023"/>
    </source>
</evidence>
<dbReference type="PANTHER" id="PTHR24171:SF8">
    <property type="entry name" value="BRCA1-ASSOCIATED RING DOMAIN PROTEIN 1"/>
    <property type="match status" value="1"/>
</dbReference>
<dbReference type="SUPFAM" id="SSF48403">
    <property type="entry name" value="Ankyrin repeat"/>
    <property type="match status" value="1"/>
</dbReference>
<evidence type="ECO:0000256" key="1">
    <source>
        <dbReference type="ARBA" id="ARBA00022737"/>
    </source>
</evidence>
<reference evidence="9" key="3">
    <citation type="submission" date="2025-04" db="UniProtKB">
        <authorList>
            <consortium name="RefSeq"/>
        </authorList>
    </citation>
    <scope>IDENTIFICATION</scope>
    <source>
        <strain evidence="9">CBS 304.34</strain>
    </source>
</reference>
<reference evidence="7 9" key="1">
    <citation type="journal article" date="2020" name="Stud. Mycol.">
        <title>101 Dothideomycetes genomes: a test case for predicting lifestyles and emergence of pathogens.</title>
        <authorList>
            <person name="Haridas S."/>
            <person name="Albert R."/>
            <person name="Binder M."/>
            <person name="Bloem J."/>
            <person name="Labutti K."/>
            <person name="Salamov A."/>
            <person name="Andreopoulos B."/>
            <person name="Baker S."/>
            <person name="Barry K."/>
            <person name="Bills G."/>
            <person name="Bluhm B."/>
            <person name="Cannon C."/>
            <person name="Castanera R."/>
            <person name="Culley D."/>
            <person name="Daum C."/>
            <person name="Ezra D."/>
            <person name="Gonzalez J."/>
            <person name="Henrissat B."/>
            <person name="Kuo A."/>
            <person name="Liang C."/>
            <person name="Lipzen A."/>
            <person name="Lutzoni F."/>
            <person name="Magnuson J."/>
            <person name="Mondo S."/>
            <person name="Nolan M."/>
            <person name="Ohm R."/>
            <person name="Pangilinan J."/>
            <person name="Park H.-J."/>
            <person name="Ramirez L."/>
            <person name="Alfaro M."/>
            <person name="Sun H."/>
            <person name="Tritt A."/>
            <person name="Yoshinaga Y."/>
            <person name="Zwiers L.-H."/>
            <person name="Turgeon B."/>
            <person name="Goodwin S."/>
            <person name="Spatafora J."/>
            <person name="Crous P."/>
            <person name="Grigoriev I."/>
        </authorList>
    </citation>
    <scope>NUCLEOTIDE SEQUENCE</scope>
    <source>
        <strain evidence="7 9">CBS 304.34</strain>
    </source>
</reference>
<dbReference type="CDD" id="cd00102">
    <property type="entry name" value="IPT"/>
    <property type="match status" value="1"/>
</dbReference>
<keyword evidence="5" id="KW-0812">Transmembrane</keyword>
<organism evidence="7">
    <name type="scientific">Mytilinidion resinicola</name>
    <dbReference type="NCBI Taxonomy" id="574789"/>
    <lineage>
        <taxon>Eukaryota</taxon>
        <taxon>Fungi</taxon>
        <taxon>Dikarya</taxon>
        <taxon>Ascomycota</taxon>
        <taxon>Pezizomycotina</taxon>
        <taxon>Dothideomycetes</taxon>
        <taxon>Pleosporomycetidae</taxon>
        <taxon>Mytilinidiales</taxon>
        <taxon>Mytilinidiaceae</taxon>
        <taxon>Mytilinidion</taxon>
    </lineage>
</organism>
<dbReference type="PANTHER" id="PTHR24171">
    <property type="entry name" value="ANKYRIN REPEAT DOMAIN-CONTAINING PROTEIN 39-RELATED"/>
    <property type="match status" value="1"/>
</dbReference>
<keyword evidence="5" id="KW-1133">Transmembrane helix</keyword>
<dbReference type="InterPro" id="IPR013783">
    <property type="entry name" value="Ig-like_fold"/>
</dbReference>
<dbReference type="InterPro" id="IPR057962">
    <property type="entry name" value="SPT23_MGA2_DBD"/>
</dbReference>
<dbReference type="RefSeq" id="XP_033577604.1">
    <property type="nucleotide sequence ID" value="XM_033714057.1"/>
</dbReference>
<accession>A0A6A6YPD3</accession>
<feature type="compositionally biased region" description="Basic residues" evidence="4">
    <location>
        <begin position="147"/>
        <end position="160"/>
    </location>
</feature>
<dbReference type="PROSITE" id="PS50297">
    <property type="entry name" value="ANK_REP_REGION"/>
    <property type="match status" value="2"/>
</dbReference>
<evidence type="ECO:0000313" key="8">
    <source>
        <dbReference type="Proteomes" id="UP000504636"/>
    </source>
</evidence>
<feature type="repeat" description="ANK" evidence="3">
    <location>
        <begin position="511"/>
        <end position="543"/>
    </location>
</feature>
<evidence type="ECO:0000313" key="9">
    <source>
        <dbReference type="RefSeq" id="XP_033577604.1"/>
    </source>
</evidence>